<evidence type="ECO:0000313" key="3">
    <source>
        <dbReference type="Proteomes" id="UP000198623"/>
    </source>
</evidence>
<protein>
    <submittedName>
        <fullName evidence="2">GDP/UDP-N,N'-diacetylbacillosamine 2-epimerase (Hydrolysing)</fullName>
    </submittedName>
</protein>
<dbReference type="AlphaFoldDB" id="A0A1I2MX72"/>
<dbReference type="PANTHER" id="PTHR43174:SF3">
    <property type="entry name" value="UDP-N-ACETYLGLUCOSAMINE 2-EPIMERASE"/>
    <property type="match status" value="1"/>
</dbReference>
<accession>A0A1I2MX72</accession>
<dbReference type="SUPFAM" id="SSF53756">
    <property type="entry name" value="UDP-Glycosyltransferase/glycogen phosphorylase"/>
    <property type="match status" value="1"/>
</dbReference>
<dbReference type="NCBIfam" id="TIGR03568">
    <property type="entry name" value="NeuC_NnaA"/>
    <property type="match status" value="1"/>
</dbReference>
<keyword evidence="3" id="KW-1185">Reference proteome</keyword>
<dbReference type="CDD" id="cd03786">
    <property type="entry name" value="GTB_UDP-GlcNAc_2-Epimerase"/>
    <property type="match status" value="1"/>
</dbReference>
<dbReference type="EMBL" id="FOOU01000002">
    <property type="protein sequence ID" value="SFF96043.1"/>
    <property type="molecule type" value="Genomic_DNA"/>
</dbReference>
<organism evidence="2 3">
    <name type="scientific">Neptunomonas qingdaonensis</name>
    <dbReference type="NCBI Taxonomy" id="1045558"/>
    <lineage>
        <taxon>Bacteria</taxon>
        <taxon>Pseudomonadati</taxon>
        <taxon>Pseudomonadota</taxon>
        <taxon>Gammaproteobacteria</taxon>
        <taxon>Oceanospirillales</taxon>
        <taxon>Oceanospirillaceae</taxon>
        <taxon>Neptunomonas</taxon>
    </lineage>
</organism>
<dbReference type="Pfam" id="PF02350">
    <property type="entry name" value="Epimerase_2"/>
    <property type="match status" value="1"/>
</dbReference>
<reference evidence="3" key="1">
    <citation type="submission" date="2016-10" db="EMBL/GenBank/DDBJ databases">
        <authorList>
            <person name="Varghese N."/>
            <person name="Submissions S."/>
        </authorList>
    </citation>
    <scope>NUCLEOTIDE SEQUENCE [LARGE SCALE GENOMIC DNA]</scope>
    <source>
        <strain evidence="3">CGMCC 1.10971</strain>
    </source>
</reference>
<dbReference type="GO" id="GO:0006047">
    <property type="term" value="P:UDP-N-acetylglucosamine metabolic process"/>
    <property type="evidence" value="ECO:0007669"/>
    <property type="project" value="InterPro"/>
</dbReference>
<name>A0A1I2MX72_9GAMM</name>
<gene>
    <name evidence="2" type="ORF">SAMN05216175_102152</name>
</gene>
<evidence type="ECO:0000259" key="1">
    <source>
        <dbReference type="Pfam" id="PF02350"/>
    </source>
</evidence>
<proteinExistence type="predicted"/>
<feature type="domain" description="UDP-N-acetylglucosamine 2-epimerase" evidence="1">
    <location>
        <begin position="17"/>
        <end position="355"/>
    </location>
</feature>
<dbReference type="InterPro" id="IPR003331">
    <property type="entry name" value="UDP_GlcNAc_Epimerase_2_dom"/>
</dbReference>
<evidence type="ECO:0000313" key="2">
    <source>
        <dbReference type="EMBL" id="SFF96043.1"/>
    </source>
</evidence>
<dbReference type="InterPro" id="IPR029767">
    <property type="entry name" value="WecB-like"/>
</dbReference>
<dbReference type="PANTHER" id="PTHR43174">
    <property type="entry name" value="UDP-N-ACETYLGLUCOSAMINE 2-EPIMERASE"/>
    <property type="match status" value="1"/>
</dbReference>
<dbReference type="Gene3D" id="3.40.50.2000">
    <property type="entry name" value="Glycogen Phosphorylase B"/>
    <property type="match status" value="2"/>
</dbReference>
<dbReference type="STRING" id="1045558.SAMN05216175_102152"/>
<dbReference type="InterPro" id="IPR020004">
    <property type="entry name" value="UDP-GlcNAc_Epase"/>
</dbReference>
<dbReference type="Proteomes" id="UP000198623">
    <property type="component" value="Unassembled WGS sequence"/>
</dbReference>
<sequence length="371" mass="40144">MSGTRADYGLMEEVLHAIEASPELSLSILVTGMHLLSAYGDTYKEIEAAGFDIHAKVPVNLSGGGGAEMAHAVGEEIIGFTAALNARRPDLLLLLGDRGEMLAAAIAAIHLNIPIVHLHGGERSGTVDESIRHAVSKLSHYHFVASSDSRTRLIKMGEQADSVFVTGAPGLDAIYSAKLQGKENLAKKYQFDAERPFQLILFHPVVQQASIAEEQTQTLLKAVLETCEQPLIIMPNADSGASGIVSVINRFCLKERHFKSVLHIPRNDYLSLVAGADVLIGNSSSGIIEAASLQTPVVNVGDRQNARERNANVIDVAPAFELIKEAILVAKQMKGKHWDNCYGDGNSAERIVQYLRCISLDAKIMEKLNAY</sequence>
<dbReference type="GO" id="GO:0004553">
    <property type="term" value="F:hydrolase activity, hydrolyzing O-glycosyl compounds"/>
    <property type="evidence" value="ECO:0007669"/>
    <property type="project" value="InterPro"/>
</dbReference>